<dbReference type="GO" id="GO:0006259">
    <property type="term" value="P:DNA metabolic process"/>
    <property type="evidence" value="ECO:0007669"/>
    <property type="project" value="InterPro"/>
</dbReference>
<dbReference type="EMBL" id="AB474758">
    <property type="protein sequence ID" value="BAH10051.1"/>
    <property type="molecule type" value="Genomic_DNA"/>
</dbReference>
<reference evidence="2" key="1">
    <citation type="journal article" date="2005" name="Appl. Microbiol. Biotechnol.">
        <title>Large plasmid pCAR2 and class II transposon Tn4676 are functional mobile genetic elements to distribute the carbazole/dioxin-degradative car gene cluster in different bacteria.</title>
        <authorList>
            <person name="Shintani M."/>
            <person name="Yoshida T."/>
            <person name="Habe H."/>
            <person name="Omori T."/>
            <person name="Nojiri H."/>
        </authorList>
    </citation>
    <scope>NUCLEOTIDE SEQUENCE</scope>
    <source>
        <strain evidence="2">CA10</strain>
        <plasmid evidence="2">pCAR1.2</plasmid>
    </source>
</reference>
<name>B7XGP3_PSEPU</name>
<feature type="region of interest" description="Disordered" evidence="1">
    <location>
        <begin position="264"/>
        <end position="297"/>
    </location>
</feature>
<dbReference type="Pfam" id="PF03837">
    <property type="entry name" value="RecT"/>
    <property type="match status" value="1"/>
</dbReference>
<reference evidence="2" key="6">
    <citation type="journal article" date="2010" name="Environ. Microbiol.">
        <title>Response of the Pseudomonas host chromosomal transcriptome to carriage of the IncP-7 plasmid pCAR1.</title>
        <authorList>
            <person name="Shintani M."/>
            <person name="Takahashi Y."/>
            <person name="Tokumaru H."/>
            <person name="Kadota K."/>
            <person name="Hara H."/>
            <person name="Miyakoshi M."/>
            <person name="Naito K."/>
            <person name="Yamane H."/>
            <person name="Nishida H."/>
            <person name="Nojiri H."/>
        </authorList>
    </citation>
    <scope>NUCLEOTIDE SEQUENCE</scope>
    <source>
        <strain evidence="2">CA10</strain>
        <plasmid evidence="2">pCAR1.2</plasmid>
    </source>
</reference>
<reference evidence="2" key="3">
    <citation type="journal article" date="2009" name="Appl. Environ. Microbiol.">
        <title>Carbazole-degradative IncP-7 plasmid pCAR1.2 is structurally unstable in Pseudomonas fluorescens Pf0-1, which accumulates catechol, the intermediate of the carbazole degradation pathway.</title>
        <authorList>
            <person name="Takahashi Y."/>
            <person name="Shintani M."/>
            <person name="Li L."/>
            <person name="Yamane H."/>
            <person name="Nojiri H."/>
        </authorList>
    </citation>
    <scope>NUCLEOTIDE SEQUENCE</scope>
    <source>
        <strain evidence="2">CA10</strain>
        <plasmid evidence="2">pCAR1.2</plasmid>
    </source>
</reference>
<dbReference type="AlphaFoldDB" id="B7XGP3"/>
<accession>B7XGP3</accession>
<geneLocation type="plasmid" evidence="2">
    <name>pCAR1.2</name>
</geneLocation>
<reference evidence="2" key="5">
    <citation type="journal article" date="2009" name="BMC Genomics">
        <title>High-resolution mapping of plasmid transcriptomes in different host bacteria.</title>
        <authorList>
            <person name="Miyakoshi M."/>
            <person name="Nishida H."/>
            <person name="Shintani M."/>
            <person name="Yamane H."/>
            <person name="Nojiri H."/>
        </authorList>
    </citation>
    <scope>NUCLEOTIDE SEQUENCE</scope>
    <source>
        <strain evidence="2">CA10</strain>
        <plasmid evidence="2">pCAR1.2</plasmid>
    </source>
</reference>
<reference evidence="2" key="7">
    <citation type="journal article" date="2010" name="J. Bacteriol.">
        <title>Pmr, a histone-like protein H1 (H-NS) family protein encoded by the IncP-7 plasmid pCAR1, is a key global regulator that alters host function.</title>
        <authorList>
            <person name="Yun C.S."/>
            <person name="Suzuki C."/>
            <person name="Naito K."/>
            <person name="Takeda T."/>
            <person name="Takahashi Y."/>
            <person name="Sai F."/>
            <person name="Terabayashi T."/>
            <person name="Miyakoshi M."/>
            <person name="Shintani M."/>
            <person name="Nishida H."/>
            <person name="Yamane H."/>
            <person name="Nojiri H."/>
        </authorList>
    </citation>
    <scope>NUCLEOTIDE SEQUENCE</scope>
    <source>
        <strain evidence="2">CA10</strain>
        <plasmid evidence="2">pCAR1.2</plasmid>
    </source>
</reference>
<gene>
    <name evidence="2" type="primary">recT</name>
</gene>
<organism evidence="2">
    <name type="scientific">Pseudomonas putida</name>
    <name type="common">Arthrobacter siderocapsulatus</name>
    <dbReference type="NCBI Taxonomy" id="303"/>
    <lineage>
        <taxon>Bacteria</taxon>
        <taxon>Pseudomonadati</taxon>
        <taxon>Pseudomonadota</taxon>
        <taxon>Gammaproteobacteria</taxon>
        <taxon>Pseudomonadales</taxon>
        <taxon>Pseudomonadaceae</taxon>
        <taxon>Pseudomonas</taxon>
    </lineage>
</organism>
<evidence type="ECO:0000313" key="2">
    <source>
        <dbReference type="EMBL" id="BAH10051.1"/>
    </source>
</evidence>
<sequence length="373" mass="41668">MRFLFRKENEMSDNFQNAVAIIAKQEEKFIKLVESSKTDVMFKNELLFASQAMMNNDYLCKCATTNPLSLRNAFSQVAAYGLTLNQSRQLAYLVPRDGQVVLDVSWRGMVKVAVNDGAIRDCIVELVYSKDKFEYRGKRQSPTHTFNPFDKKADRGEFVGCYVEALLPDGRVHVEAVTADEINAARDASELWKRKKKGPWVDFEDSMRKKSAIKIARKYWPQTGSKLDGVIQYLNTDAGEGFSSNDVPVEVVERYMGAADVVEPEPLPTSNQVDQQPASDAQPEQSANPKVADPAPADDVIEGEVVRDGSQVPPPADLPKKTINKVAEVVRRARAANCWEPAFEYVSTWPVVARDYAVTQLKSAQYVAQSQGE</sequence>
<feature type="compositionally biased region" description="Polar residues" evidence="1">
    <location>
        <begin position="268"/>
        <end position="288"/>
    </location>
</feature>
<dbReference type="GO" id="GO:0003677">
    <property type="term" value="F:DNA binding"/>
    <property type="evidence" value="ECO:0007669"/>
    <property type="project" value="InterPro"/>
</dbReference>
<dbReference type="InterPro" id="IPR018330">
    <property type="entry name" value="RecT_fam"/>
</dbReference>
<proteinExistence type="predicted"/>
<evidence type="ECO:0000256" key="1">
    <source>
        <dbReference type="SAM" id="MobiDB-lite"/>
    </source>
</evidence>
<keyword evidence="2" id="KW-0614">Plasmid</keyword>
<reference evidence="2" key="2">
    <citation type="journal article" date="2005" name="Biotechnol. Lett.">
        <title>Recipient range of IncP-7 conjugative plasmid pCAR2 from Pseudomonas putida HS01 is broader than from other Pseudomonas strains.</title>
        <authorList>
            <person name="Shintani M."/>
            <person name="Habe H."/>
            <person name="Tsuda M."/>
            <person name="Omori T."/>
            <person name="Yamane H."/>
            <person name="Nojiri H."/>
        </authorList>
    </citation>
    <scope>NUCLEOTIDE SEQUENCE</scope>
    <source>
        <strain evidence="2">CA10</strain>
        <plasmid evidence="2">pCAR1.2</plasmid>
    </source>
</reference>
<protein>
    <submittedName>
        <fullName evidence="2">DNA recombination protein</fullName>
    </submittedName>
</protein>
<reference evidence="2" key="4">
    <citation type="journal article" date="2009" name="Biosci. Biotechnol. Biochem.">
        <title>The complete nucleotide sequence of pCAR2: pCAR2 and pCAR1 were structurally identical IncP-7 carbazole degradative plasmids.</title>
        <authorList>
            <person name="Takahashi Y."/>
            <person name="Shintani M."/>
            <person name="Yamane H."/>
            <person name="Nojiri H."/>
        </authorList>
    </citation>
    <scope>NUCLEOTIDE SEQUENCE</scope>
    <source>
        <strain evidence="2">CA10</strain>
        <plasmid evidence="2">pCAR1.2</plasmid>
    </source>
</reference>